<feature type="transmembrane region" description="Helical" evidence="1">
    <location>
        <begin position="88"/>
        <end position="110"/>
    </location>
</feature>
<evidence type="ECO:0000313" key="3">
    <source>
        <dbReference type="Proteomes" id="UP000823588"/>
    </source>
</evidence>
<organism evidence="2 3">
    <name type="scientific">Halorubrum alkaliphilum</name>
    <dbReference type="NCBI Taxonomy" id="261290"/>
    <lineage>
        <taxon>Archaea</taxon>
        <taxon>Methanobacteriati</taxon>
        <taxon>Methanobacteriota</taxon>
        <taxon>Stenosarchaea group</taxon>
        <taxon>Halobacteria</taxon>
        <taxon>Halobacteriales</taxon>
        <taxon>Haloferacaceae</taxon>
        <taxon>Halorubrum</taxon>
    </lineage>
</organism>
<feature type="transmembrane region" description="Helical" evidence="1">
    <location>
        <begin position="64"/>
        <end position="81"/>
    </location>
</feature>
<accession>A0A8T4GII1</accession>
<evidence type="ECO:0000256" key="1">
    <source>
        <dbReference type="SAM" id="Phobius"/>
    </source>
</evidence>
<feature type="transmembrane region" description="Helical" evidence="1">
    <location>
        <begin position="21"/>
        <end position="44"/>
    </location>
</feature>
<sequence length="158" mass="16017">MPSPTHSSSTGVASTADRARPFLHATESLLAVGVLLVGAMAFNYLPQPYSAWPTVGSVPVSPELVVPTLLGLAVLASAVVDRSDIGSILLGLLAGVILGIGGVSLSLLYASGTGGVFFTGLFTLVGGIVLALGVLGYRARRSDAVVSVTRGLRDRIDG</sequence>
<keyword evidence="3" id="KW-1185">Reference proteome</keyword>
<gene>
    <name evidence="2" type="ORF">J2751_001831</name>
</gene>
<reference evidence="2" key="1">
    <citation type="submission" date="2021-03" db="EMBL/GenBank/DDBJ databases">
        <title>Genomic Encyclopedia of Type Strains, Phase IV (KMG-IV): sequencing the most valuable type-strain genomes for metagenomic binning, comparative biology and taxonomic classification.</title>
        <authorList>
            <person name="Goeker M."/>
        </authorList>
    </citation>
    <scope>NUCLEOTIDE SEQUENCE</scope>
    <source>
        <strain evidence="2">DSM 23564</strain>
    </source>
</reference>
<protein>
    <submittedName>
        <fullName evidence="2">Uncharacterized protein</fullName>
    </submittedName>
</protein>
<dbReference type="EMBL" id="JAGGKQ010000012">
    <property type="protein sequence ID" value="MBP1922815.1"/>
    <property type="molecule type" value="Genomic_DNA"/>
</dbReference>
<comment type="caution">
    <text evidence="2">The sequence shown here is derived from an EMBL/GenBank/DDBJ whole genome shotgun (WGS) entry which is preliminary data.</text>
</comment>
<dbReference type="AlphaFoldDB" id="A0A8T4GII1"/>
<keyword evidence="1" id="KW-0812">Transmembrane</keyword>
<keyword evidence="1" id="KW-1133">Transmembrane helix</keyword>
<keyword evidence="1" id="KW-0472">Membrane</keyword>
<evidence type="ECO:0000313" key="2">
    <source>
        <dbReference type="EMBL" id="MBP1922815.1"/>
    </source>
</evidence>
<feature type="transmembrane region" description="Helical" evidence="1">
    <location>
        <begin position="116"/>
        <end position="137"/>
    </location>
</feature>
<dbReference type="Proteomes" id="UP000823588">
    <property type="component" value="Unassembled WGS sequence"/>
</dbReference>
<dbReference type="RefSeq" id="WP_209485317.1">
    <property type="nucleotide sequence ID" value="NZ_JAGGKQ010000012.1"/>
</dbReference>
<proteinExistence type="predicted"/>
<name>A0A8T4GII1_9EURY</name>